<keyword evidence="7" id="KW-0677">Repeat</keyword>
<protein>
    <recommendedName>
        <fullName evidence="3">Leucine-rich repeat-containing protein 51</fullName>
    </recommendedName>
    <alternativeName>
        <fullName evidence="10">Tubulin-folding cofactor E</fullName>
    </alternativeName>
    <alternativeName>
        <fullName evidence="4">Tubulin-specific chaperone E</fullName>
    </alternativeName>
</protein>
<gene>
    <name evidence="12" type="ORF">B4U80_07116</name>
</gene>
<dbReference type="InterPro" id="IPR029071">
    <property type="entry name" value="Ubiquitin-like_domsf"/>
</dbReference>
<sequence length="521" mass="59214">MSRVSTKPAINSRVECDDVYGTVKYVGSVTGTSGVWIGVDWDSSERGKHDGSYKDIRYFNASKPNSGSFIRATKLNFGKSFFEALIDRYENNVEMASEALLTLSQNQGTDRRIELIGFDKVAEKLKNLSQLLVIDLCKQCIAYAGHNPSVKLPTANHLDISSNLLSSWTEVAKIVTHLPSLEGLVVSGNKLVVEKCDNLSSHFDKVKYLVFGKVGYTWNDVISVIGSLFRYMESLDVWGNAITEIAKPLNGIFSPLKSLNLSDNKISDWQQICKLGDLPLLENLQLRNCDITEIYFDDNLLPTEKTQLFPVLKCLNLSQNCISKWTSVANLNRLPSLEVLQISSNPVYGKEKYDTVYNLIIGKIAKLQVLNKAEISKCQRKEAEVYYLKRFYSNWLEKGEENVDSFIREHPLYAQLLNYYGEPTELQNKSANNREKKFIQVKLKYAQTEKVIDKRLPSNMTIRMLRVMVKRLFNIGPFKPFDLIVENANRSKITYSLDDELETLNYFSVENGDTIVAQAYL</sequence>
<dbReference type="VEuPathDB" id="VectorBase:LDEU000289"/>
<proteinExistence type="inferred from homology"/>
<keyword evidence="13" id="KW-1185">Reference proteome</keyword>
<keyword evidence="5" id="KW-0963">Cytoplasm</keyword>
<dbReference type="PROSITE" id="PS51450">
    <property type="entry name" value="LRR"/>
    <property type="match status" value="2"/>
</dbReference>
<dbReference type="Pfam" id="PF01302">
    <property type="entry name" value="CAP_GLY"/>
    <property type="match status" value="1"/>
</dbReference>
<organism evidence="12 13">
    <name type="scientific">Leptotrombidium deliense</name>
    <dbReference type="NCBI Taxonomy" id="299467"/>
    <lineage>
        <taxon>Eukaryota</taxon>
        <taxon>Metazoa</taxon>
        <taxon>Ecdysozoa</taxon>
        <taxon>Arthropoda</taxon>
        <taxon>Chelicerata</taxon>
        <taxon>Arachnida</taxon>
        <taxon>Acari</taxon>
        <taxon>Acariformes</taxon>
        <taxon>Trombidiformes</taxon>
        <taxon>Prostigmata</taxon>
        <taxon>Anystina</taxon>
        <taxon>Parasitengona</taxon>
        <taxon>Trombiculoidea</taxon>
        <taxon>Trombiculidae</taxon>
        <taxon>Leptotrombidium</taxon>
    </lineage>
</organism>
<dbReference type="SUPFAM" id="SSF54236">
    <property type="entry name" value="Ubiquitin-like"/>
    <property type="match status" value="1"/>
</dbReference>
<dbReference type="PANTHER" id="PTHR46545">
    <property type="entry name" value="LEUCINE-RICH REPEAT-CONTAINING PROTEIN 51"/>
    <property type="match status" value="1"/>
</dbReference>
<dbReference type="Gene3D" id="3.10.20.90">
    <property type="entry name" value="Phosphatidylinositol 3-kinase Catalytic Subunit, Chain A, domain 1"/>
    <property type="match status" value="1"/>
</dbReference>
<comment type="similarity">
    <text evidence="2">Belongs to the TBCE family.</text>
</comment>
<dbReference type="InterPro" id="IPR000938">
    <property type="entry name" value="CAP-Gly_domain"/>
</dbReference>
<dbReference type="PROSITE" id="PS00845">
    <property type="entry name" value="CAP_GLY_1"/>
    <property type="match status" value="1"/>
</dbReference>
<evidence type="ECO:0000256" key="10">
    <source>
        <dbReference type="ARBA" id="ARBA00030180"/>
    </source>
</evidence>
<dbReference type="AlphaFoldDB" id="A0A443SW53"/>
<feature type="domain" description="CAP-Gly" evidence="11">
    <location>
        <begin position="27"/>
        <end position="71"/>
    </location>
</feature>
<evidence type="ECO:0000256" key="6">
    <source>
        <dbReference type="ARBA" id="ARBA00022614"/>
    </source>
</evidence>
<dbReference type="PANTHER" id="PTHR46545:SF1">
    <property type="entry name" value="LEUCINE-RICH REPEAT-CONTAINING PROTEIN 51"/>
    <property type="match status" value="1"/>
</dbReference>
<name>A0A443SW53_9ACAR</name>
<dbReference type="GO" id="GO:0005737">
    <property type="term" value="C:cytoplasm"/>
    <property type="evidence" value="ECO:0007669"/>
    <property type="project" value="UniProtKB-SubCell"/>
</dbReference>
<evidence type="ECO:0000313" key="12">
    <source>
        <dbReference type="EMBL" id="RWS31751.1"/>
    </source>
</evidence>
<evidence type="ECO:0000256" key="3">
    <source>
        <dbReference type="ARBA" id="ARBA00014223"/>
    </source>
</evidence>
<dbReference type="OrthoDB" id="5273213at2759"/>
<evidence type="ECO:0000256" key="9">
    <source>
        <dbReference type="ARBA" id="ARBA00026055"/>
    </source>
</evidence>
<evidence type="ECO:0000256" key="1">
    <source>
        <dbReference type="ARBA" id="ARBA00004496"/>
    </source>
</evidence>
<evidence type="ECO:0000256" key="5">
    <source>
        <dbReference type="ARBA" id="ARBA00022490"/>
    </source>
</evidence>
<dbReference type="EMBL" id="NCKV01000071">
    <property type="protein sequence ID" value="RWS31751.1"/>
    <property type="molecule type" value="Genomic_DNA"/>
</dbReference>
<evidence type="ECO:0000256" key="8">
    <source>
        <dbReference type="ARBA" id="ARBA00023186"/>
    </source>
</evidence>
<dbReference type="FunFam" id="2.30.30.190:FF:000016">
    <property type="entry name" value="Tubulin-folding cofactor E"/>
    <property type="match status" value="1"/>
</dbReference>
<comment type="subcellular location">
    <subcellularLocation>
        <location evidence="1">Cytoplasm</location>
    </subcellularLocation>
</comment>
<evidence type="ECO:0000259" key="11">
    <source>
        <dbReference type="PROSITE" id="PS50245"/>
    </source>
</evidence>
<dbReference type="InterPro" id="IPR044079">
    <property type="entry name" value="Ubl_TBCE"/>
</dbReference>
<dbReference type="InterPro" id="IPR032675">
    <property type="entry name" value="LRR_dom_sf"/>
</dbReference>
<evidence type="ECO:0000256" key="2">
    <source>
        <dbReference type="ARBA" id="ARBA00006286"/>
    </source>
</evidence>
<dbReference type="Gene3D" id="3.80.10.10">
    <property type="entry name" value="Ribonuclease Inhibitor"/>
    <property type="match status" value="3"/>
</dbReference>
<evidence type="ECO:0000313" key="13">
    <source>
        <dbReference type="Proteomes" id="UP000288716"/>
    </source>
</evidence>
<reference evidence="12 13" key="1">
    <citation type="journal article" date="2018" name="Gigascience">
        <title>Genomes of trombidid mites reveal novel predicted allergens and laterally-transferred genes associated with secondary metabolism.</title>
        <authorList>
            <person name="Dong X."/>
            <person name="Chaisiri K."/>
            <person name="Xia D."/>
            <person name="Armstrong S.D."/>
            <person name="Fang Y."/>
            <person name="Donnelly M.J."/>
            <person name="Kadowaki T."/>
            <person name="McGarry J.W."/>
            <person name="Darby A.C."/>
            <person name="Makepeace B.L."/>
        </authorList>
    </citation>
    <scope>NUCLEOTIDE SEQUENCE [LARGE SCALE GENOMIC DNA]</scope>
    <source>
        <strain evidence="12">UoL-UT</strain>
    </source>
</reference>
<evidence type="ECO:0000256" key="4">
    <source>
        <dbReference type="ARBA" id="ARBA00015004"/>
    </source>
</evidence>
<dbReference type="SUPFAM" id="SSF74924">
    <property type="entry name" value="Cap-Gly domain"/>
    <property type="match status" value="1"/>
</dbReference>
<comment type="caution">
    <text evidence="12">The sequence shown here is derived from an EMBL/GenBank/DDBJ whole genome shotgun (WGS) entry which is preliminary data.</text>
</comment>
<dbReference type="Pfam" id="PF14580">
    <property type="entry name" value="LRR_9"/>
    <property type="match status" value="1"/>
</dbReference>
<dbReference type="STRING" id="299467.A0A443SW53"/>
<dbReference type="InterPro" id="IPR036859">
    <property type="entry name" value="CAP-Gly_dom_sf"/>
</dbReference>
<keyword evidence="8" id="KW-0143">Chaperone</keyword>
<comment type="subunit">
    <text evidence="9">Supercomplex made of cofactors A to E. Cofactors A and D function by capturing and stabilizing tubulin in a quasi-native conformation. Cofactor E binds to the cofactor D-tubulin complex; interaction with cofactor C then causes the release of tubulin polypeptides that are committed to the native state.</text>
</comment>
<evidence type="ECO:0000256" key="7">
    <source>
        <dbReference type="ARBA" id="ARBA00022737"/>
    </source>
</evidence>
<dbReference type="InterPro" id="IPR001611">
    <property type="entry name" value="Leu-rich_rpt"/>
</dbReference>
<dbReference type="Proteomes" id="UP000288716">
    <property type="component" value="Unassembled WGS sequence"/>
</dbReference>
<dbReference type="SMART" id="SM01052">
    <property type="entry name" value="CAP_GLY"/>
    <property type="match status" value="1"/>
</dbReference>
<dbReference type="SUPFAM" id="SSF52058">
    <property type="entry name" value="L domain-like"/>
    <property type="match status" value="1"/>
</dbReference>
<keyword evidence="6" id="KW-0433">Leucine-rich repeat</keyword>
<dbReference type="PROSITE" id="PS50245">
    <property type="entry name" value="CAP_GLY_2"/>
    <property type="match status" value="1"/>
</dbReference>
<dbReference type="Gene3D" id="2.30.30.190">
    <property type="entry name" value="CAP Gly-rich-like domain"/>
    <property type="match status" value="1"/>
</dbReference>
<dbReference type="CDD" id="cd17044">
    <property type="entry name" value="Ubl_TBCE"/>
    <property type="match status" value="1"/>
</dbReference>
<accession>A0A443SW53</accession>